<proteinExistence type="predicted"/>
<reference evidence="1 2" key="1">
    <citation type="submission" date="2019-07" db="EMBL/GenBank/DDBJ databases">
        <title>R&amp;d 2014.</title>
        <authorList>
            <person name="Klenk H.-P."/>
        </authorList>
    </citation>
    <scope>NUCLEOTIDE SEQUENCE [LARGE SCALE GENOMIC DNA]</scope>
    <source>
        <strain evidence="1 2">DSM 43194</strain>
    </source>
</reference>
<dbReference type="Proteomes" id="UP000317303">
    <property type="component" value="Unassembled WGS sequence"/>
</dbReference>
<evidence type="ECO:0000313" key="2">
    <source>
        <dbReference type="Proteomes" id="UP000317303"/>
    </source>
</evidence>
<dbReference type="EMBL" id="VLJV01000001">
    <property type="protein sequence ID" value="TWH20367.1"/>
    <property type="molecule type" value="Genomic_DNA"/>
</dbReference>
<organism evidence="1 2">
    <name type="scientific">Prauserella rugosa</name>
    <dbReference type="NCBI Taxonomy" id="43354"/>
    <lineage>
        <taxon>Bacteria</taxon>
        <taxon>Bacillati</taxon>
        <taxon>Actinomycetota</taxon>
        <taxon>Actinomycetes</taxon>
        <taxon>Pseudonocardiales</taxon>
        <taxon>Pseudonocardiaceae</taxon>
        <taxon>Prauserella</taxon>
    </lineage>
</organism>
<comment type="caution">
    <text evidence="1">The sequence shown here is derived from an EMBL/GenBank/DDBJ whole genome shotgun (WGS) entry which is preliminary data.</text>
</comment>
<evidence type="ECO:0000313" key="1">
    <source>
        <dbReference type="EMBL" id="TWH20367.1"/>
    </source>
</evidence>
<dbReference type="AlphaFoldDB" id="A0A660CEQ6"/>
<dbReference type="RefSeq" id="WP_030532981.1">
    <property type="nucleotide sequence ID" value="NZ_JOIJ01000011.1"/>
</dbReference>
<name>A0A660CEQ6_9PSEU</name>
<accession>A0A660CEQ6</accession>
<sequence>MTDLLDLIGFHVDDVPDVAEFLAGVRDFAGQGVNVPHFWVVAAGPKDIRHSDHVELEFGVSTTPGVGALAFGHGDGHYVPAHGTNNEDVEYWQAGLHPSYLPPRAEVPLEDVLAGVGEFIRTGRRPTGIQWAEAD</sequence>
<keyword evidence="2" id="KW-1185">Reference proteome</keyword>
<dbReference type="InterPro" id="IPR025680">
    <property type="entry name" value="DddI"/>
</dbReference>
<protein>
    <submittedName>
        <fullName evidence="1">Immunity protein Imm1 of predicted polymorphic toxin system</fullName>
    </submittedName>
</protein>
<dbReference type="Pfam" id="PF14430">
    <property type="entry name" value="Imm1"/>
    <property type="match status" value="1"/>
</dbReference>
<gene>
    <name evidence="1" type="ORF">JD82_02213</name>
</gene>